<proteinExistence type="predicted"/>
<organism evidence="2">
    <name type="scientific">Lyperosomum longicauda</name>
    <dbReference type="NCBI Taxonomy" id="2714089"/>
    <lineage>
        <taxon>Eukaryota</taxon>
        <taxon>Metazoa</taxon>
        <taxon>Spiralia</taxon>
        <taxon>Lophotrochozoa</taxon>
        <taxon>Platyhelminthes</taxon>
        <taxon>Trematoda</taxon>
        <taxon>Digenea</taxon>
        <taxon>Plagiorchiida</taxon>
        <taxon>Xiphidiata</taxon>
        <taxon>Gorgoderoidea</taxon>
        <taxon>Dicrocoeliidae</taxon>
        <taxon>Lyperosomum</taxon>
    </lineage>
</organism>
<sequence length="89" mass="9914">MSSSGCSLVLVGVLLVLFGFVLSLSRLLNCLIMLENLNVMLLFSCMLWQVEEFRIFFLALMVIFTVEVVLGLVVLTRLWDSSGLIGIVD</sequence>
<keyword evidence="1" id="KW-0812">Transmembrane</keyword>
<dbReference type="EMBL" id="MK685274">
    <property type="protein sequence ID" value="QIX04651.1"/>
    <property type="molecule type" value="Genomic_DNA"/>
</dbReference>
<keyword evidence="2" id="KW-0496">Mitochondrion</keyword>
<feature type="transmembrane region" description="Helical" evidence="1">
    <location>
        <begin position="54"/>
        <end position="75"/>
    </location>
</feature>
<reference evidence="2" key="1">
    <citation type="submission" date="2019-03" db="EMBL/GenBank/DDBJ databases">
        <authorList>
            <person name="Suleman S."/>
            <person name="Ma J."/>
            <person name="Tkach V.V."/>
            <person name="Khan M.S."/>
            <person name="Muhammad N."/>
            <person name="Zhu X.Q."/>
        </authorList>
    </citation>
    <scope>NUCLEOTIDE SEQUENCE</scope>
    <source>
        <strain evidence="2">PakDv2</strain>
    </source>
</reference>
<evidence type="ECO:0000256" key="1">
    <source>
        <dbReference type="SAM" id="Phobius"/>
    </source>
</evidence>
<geneLocation type="mitochondrion" evidence="2"/>
<dbReference type="Pfam" id="PF06235">
    <property type="entry name" value="NAD4L"/>
    <property type="match status" value="1"/>
</dbReference>
<keyword evidence="1" id="KW-0472">Membrane</keyword>
<protein>
    <submittedName>
        <fullName evidence="2">NADH dehydrogenase subunit 4L</fullName>
    </submittedName>
</protein>
<accession>A0A6H0YCT8</accession>
<reference evidence="2" key="2">
    <citation type="journal article" date="2020" name="Parasit. Vectors">
        <title>Molecular phylogenetics and mitogenomics of three avian dicrocoeliids (Digenea: Dicrocoeliidae) and comparison with mammalian dicrocoeliids.</title>
        <authorList>
            <person name="Suleman"/>
            <person name="Khan M.S."/>
            <person name="Tkach V.V."/>
            <person name="Muhammad N."/>
            <person name="Zhang D."/>
            <person name="Zhu X.Q."/>
            <person name="Ma J."/>
        </authorList>
    </citation>
    <scope>NUCLEOTIDE SEQUENCE</scope>
    <source>
        <strain evidence="2">PakDv2</strain>
    </source>
</reference>
<gene>
    <name evidence="2" type="primary">nad4L</name>
</gene>
<name>A0A6H0YCT8_9TREM</name>
<evidence type="ECO:0000313" key="2">
    <source>
        <dbReference type="EMBL" id="QIX04651.1"/>
    </source>
</evidence>
<dbReference type="AlphaFoldDB" id="A0A6H0YCT8"/>
<dbReference type="InterPro" id="IPR009356">
    <property type="entry name" value="NAD_DH_su4L"/>
</dbReference>
<keyword evidence="1" id="KW-1133">Transmembrane helix</keyword>